<dbReference type="AlphaFoldDB" id="A0A410MJ92"/>
<keyword evidence="1" id="KW-0614">Plasmid</keyword>
<organism evidence="1 2">
    <name type="scientific">Halobacillus litoralis</name>
    <dbReference type="NCBI Taxonomy" id="45668"/>
    <lineage>
        <taxon>Bacteria</taxon>
        <taxon>Bacillati</taxon>
        <taxon>Bacillota</taxon>
        <taxon>Bacilli</taxon>
        <taxon>Bacillales</taxon>
        <taxon>Bacillaceae</taxon>
        <taxon>Halobacillus</taxon>
    </lineage>
</organism>
<dbReference type="EMBL" id="CP026119">
    <property type="protein sequence ID" value="QAS54789.1"/>
    <property type="molecule type" value="Genomic_DNA"/>
</dbReference>
<evidence type="ECO:0000313" key="2">
    <source>
        <dbReference type="Proteomes" id="UP000287756"/>
    </source>
</evidence>
<protein>
    <submittedName>
        <fullName evidence="1">Uncharacterized protein</fullName>
    </submittedName>
</protein>
<sequence length="108" mass="12789">MRVDFNEILEGLREFDYVEDHSKRGKIIEFLLSFGKPSPEFLDSIDMQSIEDVFDQMMDWPIDSDESGEILYLDPTNDFDKYLKQDNTFYNLVYSKGTYEADDEDVFI</sequence>
<name>A0A410MJ92_9BACI</name>
<accession>A0A410MJ92</accession>
<proteinExistence type="predicted"/>
<reference evidence="1 2" key="1">
    <citation type="submission" date="2018-01" db="EMBL/GenBank/DDBJ databases">
        <title>The whole genome sequencing and assembly of Halobacillus litoralis ERB031 strain.</title>
        <authorList>
            <person name="Lee S.-J."/>
            <person name="Park M.-K."/>
            <person name="Kim J.-Y."/>
            <person name="Lee Y.-J."/>
            <person name="Yi H."/>
            <person name="Bahn Y.-S."/>
            <person name="Kim J.F."/>
            <person name="Lee D.-W."/>
        </authorList>
    </citation>
    <scope>NUCLEOTIDE SEQUENCE [LARGE SCALE GENOMIC DNA]</scope>
    <source>
        <strain evidence="1 2">ERB 031</strain>
        <plasmid evidence="2">pldw-31</plasmid>
    </source>
</reference>
<geneLocation type="plasmid" evidence="2">
    <name>pldw-31</name>
</geneLocation>
<evidence type="ECO:0000313" key="1">
    <source>
        <dbReference type="EMBL" id="QAS54789.1"/>
    </source>
</evidence>
<dbReference type="Proteomes" id="UP000287756">
    <property type="component" value="Plasmid pLDW-31"/>
</dbReference>
<gene>
    <name evidence="1" type="ORF">HLI_21275</name>
</gene>
<dbReference type="KEGG" id="hli:HLI_21275"/>